<evidence type="ECO:0000256" key="1">
    <source>
        <dbReference type="ARBA" id="ARBA00022490"/>
    </source>
</evidence>
<evidence type="ECO:0000256" key="3">
    <source>
        <dbReference type="ARBA" id="ARBA00022723"/>
    </source>
</evidence>
<evidence type="ECO:0000259" key="8">
    <source>
        <dbReference type="Pfam" id="PF12804"/>
    </source>
</evidence>
<accession>A0AA41WAJ8</accession>
<dbReference type="CDD" id="cd02503">
    <property type="entry name" value="MobA"/>
    <property type="match status" value="1"/>
</dbReference>
<dbReference type="Proteomes" id="UP001165393">
    <property type="component" value="Unassembled WGS sequence"/>
</dbReference>
<evidence type="ECO:0000256" key="4">
    <source>
        <dbReference type="ARBA" id="ARBA00022741"/>
    </source>
</evidence>
<dbReference type="PANTHER" id="PTHR19136">
    <property type="entry name" value="MOLYBDENUM COFACTOR GUANYLYLTRANSFERASE"/>
    <property type="match status" value="1"/>
</dbReference>
<evidence type="ECO:0000313" key="9">
    <source>
        <dbReference type="EMBL" id="MCM2681208.1"/>
    </source>
</evidence>
<protein>
    <submittedName>
        <fullName evidence="9">Molybdenum cofactor guanylyltransferase</fullName>
    </submittedName>
</protein>
<dbReference type="GO" id="GO:0005525">
    <property type="term" value="F:GTP binding"/>
    <property type="evidence" value="ECO:0007669"/>
    <property type="project" value="UniProtKB-KW"/>
</dbReference>
<evidence type="ECO:0000313" key="10">
    <source>
        <dbReference type="Proteomes" id="UP001165393"/>
    </source>
</evidence>
<evidence type="ECO:0000256" key="2">
    <source>
        <dbReference type="ARBA" id="ARBA00022679"/>
    </source>
</evidence>
<keyword evidence="1" id="KW-0963">Cytoplasm</keyword>
<organism evidence="9 10">
    <name type="scientific">Echinimonas agarilytica</name>
    <dbReference type="NCBI Taxonomy" id="1215918"/>
    <lineage>
        <taxon>Bacteria</taxon>
        <taxon>Pseudomonadati</taxon>
        <taxon>Pseudomonadota</taxon>
        <taxon>Gammaproteobacteria</taxon>
        <taxon>Alteromonadales</taxon>
        <taxon>Echinimonadaceae</taxon>
        <taxon>Echinimonas</taxon>
    </lineage>
</organism>
<keyword evidence="6" id="KW-0342">GTP-binding</keyword>
<sequence>MMSEREVHGLVLNGGGSVRMGSPKSELQIQGISLKQHMCSLLQQSGVKRVWLSGEDIEDIYSEQGPLAGIHAALSMNASVDWLVTPVDMPLLSPNLLKQLIAQGRSAQLPCYANQCWLPIYIPSSAQHIEIATHCLNSVQHRHWSMKHWLANQKSLSIDVPDRMQLNNANTPDEWQQCLSAYR</sequence>
<keyword evidence="10" id="KW-1185">Reference proteome</keyword>
<dbReference type="GO" id="GO:0016779">
    <property type="term" value="F:nucleotidyltransferase activity"/>
    <property type="evidence" value="ECO:0007669"/>
    <property type="project" value="UniProtKB-KW"/>
</dbReference>
<dbReference type="AlphaFoldDB" id="A0AA41WAJ8"/>
<dbReference type="EMBL" id="JAMQGP010000009">
    <property type="protein sequence ID" value="MCM2681208.1"/>
    <property type="molecule type" value="Genomic_DNA"/>
</dbReference>
<keyword evidence="3" id="KW-0479">Metal-binding</keyword>
<dbReference type="Pfam" id="PF12804">
    <property type="entry name" value="NTP_transf_3"/>
    <property type="match status" value="1"/>
</dbReference>
<keyword evidence="9" id="KW-0548">Nucleotidyltransferase</keyword>
<dbReference type="InterPro" id="IPR013482">
    <property type="entry name" value="Molybde_CF_guanTrfase"/>
</dbReference>
<dbReference type="GO" id="GO:0046872">
    <property type="term" value="F:metal ion binding"/>
    <property type="evidence" value="ECO:0007669"/>
    <property type="project" value="UniProtKB-KW"/>
</dbReference>
<dbReference type="InterPro" id="IPR029044">
    <property type="entry name" value="Nucleotide-diphossugar_trans"/>
</dbReference>
<proteinExistence type="predicted"/>
<feature type="domain" description="MobA-like NTP transferase" evidence="8">
    <location>
        <begin position="9"/>
        <end position="126"/>
    </location>
</feature>
<keyword evidence="7" id="KW-0501">Molybdenum cofactor biosynthesis</keyword>
<evidence type="ECO:0000256" key="7">
    <source>
        <dbReference type="ARBA" id="ARBA00023150"/>
    </source>
</evidence>
<comment type="caution">
    <text evidence="9">The sequence shown here is derived from an EMBL/GenBank/DDBJ whole genome shotgun (WGS) entry which is preliminary data.</text>
</comment>
<keyword evidence="2" id="KW-0808">Transferase</keyword>
<dbReference type="PANTHER" id="PTHR19136:SF81">
    <property type="entry name" value="MOLYBDENUM COFACTOR GUANYLYLTRANSFERASE"/>
    <property type="match status" value="1"/>
</dbReference>
<evidence type="ECO:0000256" key="5">
    <source>
        <dbReference type="ARBA" id="ARBA00022842"/>
    </source>
</evidence>
<reference evidence="9 10" key="1">
    <citation type="journal article" date="2013" name="Antonie Van Leeuwenhoek">
        <title>Echinimonas agarilytica gen. nov., sp. nov., a new gammaproteobacterium isolated from the sea urchin Strongylocentrotus intermedius.</title>
        <authorList>
            <person name="Nedashkovskaya O.I."/>
            <person name="Stenkova A.M."/>
            <person name="Zhukova N.V."/>
            <person name="Van Trappen S."/>
            <person name="Lee J.S."/>
            <person name="Kim S.B."/>
        </authorList>
    </citation>
    <scope>NUCLEOTIDE SEQUENCE [LARGE SCALE GENOMIC DNA]</scope>
    <source>
        <strain evidence="9 10">KMM 6351</strain>
    </source>
</reference>
<dbReference type="InterPro" id="IPR025877">
    <property type="entry name" value="MobA-like_NTP_Trfase"/>
</dbReference>
<dbReference type="RefSeq" id="WP_251262692.1">
    <property type="nucleotide sequence ID" value="NZ_JAMQGP010000009.1"/>
</dbReference>
<name>A0AA41WAJ8_9GAMM</name>
<dbReference type="Gene3D" id="3.90.550.10">
    <property type="entry name" value="Spore Coat Polysaccharide Biosynthesis Protein SpsA, Chain A"/>
    <property type="match status" value="1"/>
</dbReference>
<evidence type="ECO:0000256" key="6">
    <source>
        <dbReference type="ARBA" id="ARBA00023134"/>
    </source>
</evidence>
<keyword evidence="4" id="KW-0547">Nucleotide-binding</keyword>
<gene>
    <name evidence="9" type="ORF">NAF29_16290</name>
</gene>
<keyword evidence="5" id="KW-0460">Magnesium</keyword>
<dbReference type="SUPFAM" id="SSF53448">
    <property type="entry name" value="Nucleotide-diphospho-sugar transferases"/>
    <property type="match status" value="1"/>
</dbReference>
<dbReference type="GO" id="GO:1902758">
    <property type="term" value="P:bis(molybdopterin guanine dinucleotide)molybdenum biosynthetic process"/>
    <property type="evidence" value="ECO:0007669"/>
    <property type="project" value="TreeGrafter"/>
</dbReference>